<name>A0A835SHQ5_VANPL</name>
<sequence length="865" mass="99741">MIEKQNNSRMLLENEEALKKLKNDLEMIVDEADKVRNENVCLREELEKTAQEVVILNQQLAVTCEEKESSRTVAENLKLERVNLTSENARLHLENQDCNARLEASAMRVFHLNDRLLIAEEENNNLKTEVLSLSTHMKEAEKTIDDVSMQSGLMKEEICILQNKIDELNHQLKVKDDKKLEIEQKSSEARKMLQLAQEKCLLFSAEMETMKNENLLLLTRNDNLNQVLECNNEELSNLGQALKATEFERDTLIEEKFALLGKINEGIAIHVELKAQIEQVEGEKSQLMLKIDDLGLQLQAANLQLSDVNNAVLADEEEKRTLLTENSVVKAKLQEAELRIDSFQTQFGVLNEQNSILQSKVEEAEKDKNDLKFERDGVIADNKKLENKVEELKLKFNGLDLHLHAANLQLSDVNNAVLAAEEEKRTLLTENSVVIAKLQEAELRIDSFQTQFGVLNEQNSILQSKVQEAEKDANDLKFERDGVIADNKKLENKVEELKLKINDLDLQLQAANLQLSDVKIAIVANEEEKRELLAENSIVKSKLQEVELRIDNFQIQFGVLNEQNLILQGKVEEAEKDTNDLKIERDAVIADNKQLYIKVKELQTELETTNDRLHDLEKLISSAKEQKENMVLEISVLTDKITHAQLDNLTLEKERDLLREENTAFQRVRNELHNKMIDYEKRLEEGMAEMQHLKDTLKLHQAEVLHEVQLMTDTFKGDLVEVVMQKDDLDQKIRKLAHLSSENEASLKKLEDALRSKISEQEALVEKYEDLLNKHKQLENSYYEAVEKLNIAEKKLEEMFAKDQIIQKFETVSADQKNEMYKLSESYKEILEKLLLTEVAKTDIDKEMQRLEVQLRLSNQKTQDN</sequence>
<protein>
    <submittedName>
        <fullName evidence="2">Uncharacterized protein</fullName>
    </submittedName>
</protein>
<organism evidence="2 3">
    <name type="scientific">Vanilla planifolia</name>
    <name type="common">Vanilla</name>
    <dbReference type="NCBI Taxonomy" id="51239"/>
    <lineage>
        <taxon>Eukaryota</taxon>
        <taxon>Viridiplantae</taxon>
        <taxon>Streptophyta</taxon>
        <taxon>Embryophyta</taxon>
        <taxon>Tracheophyta</taxon>
        <taxon>Spermatophyta</taxon>
        <taxon>Magnoliopsida</taxon>
        <taxon>Liliopsida</taxon>
        <taxon>Asparagales</taxon>
        <taxon>Orchidaceae</taxon>
        <taxon>Vanilloideae</taxon>
        <taxon>Vanilleae</taxon>
        <taxon>Vanilla</taxon>
    </lineage>
</organism>
<dbReference type="GO" id="GO:0005200">
    <property type="term" value="F:structural constituent of cytoskeleton"/>
    <property type="evidence" value="ECO:0007669"/>
    <property type="project" value="TreeGrafter"/>
</dbReference>
<dbReference type="GO" id="GO:0005856">
    <property type="term" value="C:cytoskeleton"/>
    <property type="evidence" value="ECO:0007669"/>
    <property type="project" value="TreeGrafter"/>
</dbReference>
<feature type="coiled-coil region" evidence="1">
    <location>
        <begin position="270"/>
        <end position="703"/>
    </location>
</feature>
<dbReference type="EMBL" id="JADCNM010000001">
    <property type="protein sequence ID" value="KAG0504077.1"/>
    <property type="molecule type" value="Genomic_DNA"/>
</dbReference>
<dbReference type="PANTHER" id="PTHR47357">
    <property type="entry name" value="COP1-INTERACTIVE PROTEIN 1"/>
    <property type="match status" value="1"/>
</dbReference>
<dbReference type="Proteomes" id="UP000639772">
    <property type="component" value="Chromosome 1"/>
</dbReference>
<dbReference type="OrthoDB" id="10255522at2759"/>
<feature type="coiled-coil region" evidence="1">
    <location>
        <begin position="11"/>
        <end position="199"/>
    </location>
</feature>
<keyword evidence="1" id="KW-0175">Coiled coil</keyword>
<reference evidence="2 3" key="1">
    <citation type="journal article" date="2020" name="Nat. Food">
        <title>A phased Vanilla planifolia genome enables genetic improvement of flavour and production.</title>
        <authorList>
            <person name="Hasing T."/>
            <person name="Tang H."/>
            <person name="Brym M."/>
            <person name="Khazi F."/>
            <person name="Huang T."/>
            <person name="Chambers A.H."/>
        </authorList>
    </citation>
    <scope>NUCLEOTIDE SEQUENCE [LARGE SCALE GENOMIC DNA]</scope>
    <source>
        <tissue evidence="2">Leaf</tissue>
    </source>
</reference>
<comment type="caution">
    <text evidence="2">The sequence shown here is derived from an EMBL/GenBank/DDBJ whole genome shotgun (WGS) entry which is preliminary data.</text>
</comment>
<evidence type="ECO:0000256" key="1">
    <source>
        <dbReference type="SAM" id="Coils"/>
    </source>
</evidence>
<accession>A0A835SHQ5</accession>
<feature type="coiled-coil region" evidence="1">
    <location>
        <begin position="747"/>
        <end position="795"/>
    </location>
</feature>
<evidence type="ECO:0000313" key="2">
    <source>
        <dbReference type="EMBL" id="KAG0504077.1"/>
    </source>
</evidence>
<dbReference type="PANTHER" id="PTHR47357:SF1">
    <property type="entry name" value="SPINDLE POLE BODY COMPONENT 110"/>
    <property type="match status" value="1"/>
</dbReference>
<evidence type="ECO:0000313" key="3">
    <source>
        <dbReference type="Proteomes" id="UP000639772"/>
    </source>
</evidence>
<proteinExistence type="predicted"/>
<gene>
    <name evidence="2" type="ORF">HPP92_004149</name>
</gene>
<dbReference type="Gene3D" id="1.10.287.1490">
    <property type="match status" value="1"/>
</dbReference>
<dbReference type="AlphaFoldDB" id="A0A835SHQ5"/>